<reference evidence="2 3" key="1">
    <citation type="submission" date="2019-05" db="EMBL/GenBank/DDBJ databases">
        <title>Another draft genome of Portunus trituberculatus and its Hox gene families provides insights of decapod evolution.</title>
        <authorList>
            <person name="Jeong J.-H."/>
            <person name="Song I."/>
            <person name="Kim S."/>
            <person name="Choi T."/>
            <person name="Kim D."/>
            <person name="Ryu S."/>
            <person name="Kim W."/>
        </authorList>
    </citation>
    <scope>NUCLEOTIDE SEQUENCE [LARGE SCALE GENOMIC DNA]</scope>
    <source>
        <tissue evidence="2">Muscle</tissue>
    </source>
</reference>
<evidence type="ECO:0000256" key="1">
    <source>
        <dbReference type="SAM" id="MobiDB-lite"/>
    </source>
</evidence>
<gene>
    <name evidence="2" type="ORF">E2C01_015812</name>
</gene>
<name>A0A5B7DPD2_PORTR</name>
<proteinExistence type="predicted"/>
<organism evidence="2 3">
    <name type="scientific">Portunus trituberculatus</name>
    <name type="common">Swimming crab</name>
    <name type="synonym">Neptunus trituberculatus</name>
    <dbReference type="NCBI Taxonomy" id="210409"/>
    <lineage>
        <taxon>Eukaryota</taxon>
        <taxon>Metazoa</taxon>
        <taxon>Ecdysozoa</taxon>
        <taxon>Arthropoda</taxon>
        <taxon>Crustacea</taxon>
        <taxon>Multicrustacea</taxon>
        <taxon>Malacostraca</taxon>
        <taxon>Eumalacostraca</taxon>
        <taxon>Eucarida</taxon>
        <taxon>Decapoda</taxon>
        <taxon>Pleocyemata</taxon>
        <taxon>Brachyura</taxon>
        <taxon>Eubrachyura</taxon>
        <taxon>Portunoidea</taxon>
        <taxon>Portunidae</taxon>
        <taxon>Portuninae</taxon>
        <taxon>Portunus</taxon>
    </lineage>
</organism>
<evidence type="ECO:0000313" key="3">
    <source>
        <dbReference type="Proteomes" id="UP000324222"/>
    </source>
</evidence>
<dbReference type="EMBL" id="VSRR010001125">
    <property type="protein sequence ID" value="MPC22786.1"/>
    <property type="molecule type" value="Genomic_DNA"/>
</dbReference>
<accession>A0A5B7DPD2</accession>
<protein>
    <submittedName>
        <fullName evidence="2">Uncharacterized protein</fullName>
    </submittedName>
</protein>
<comment type="caution">
    <text evidence="2">The sequence shown here is derived from an EMBL/GenBank/DDBJ whole genome shotgun (WGS) entry which is preliminary data.</text>
</comment>
<dbReference type="AlphaFoldDB" id="A0A5B7DPD2"/>
<feature type="region of interest" description="Disordered" evidence="1">
    <location>
        <begin position="73"/>
        <end position="92"/>
    </location>
</feature>
<keyword evidence="3" id="KW-1185">Reference proteome</keyword>
<feature type="compositionally biased region" description="Basic residues" evidence="1">
    <location>
        <begin position="110"/>
        <end position="120"/>
    </location>
</feature>
<sequence>MLYRYPVRVCGVDPCEVGELEVNCRYQVGEEVWVKPPNAQCNEHHKKGTIANVISEQTVEVHGVPRHVKDLHHVTSHQPASETTATRSDGEELLVELRIQADTGDEMRLTRRTKRKRKSKSQPSVCC</sequence>
<dbReference type="Proteomes" id="UP000324222">
    <property type="component" value="Unassembled WGS sequence"/>
</dbReference>
<evidence type="ECO:0000313" key="2">
    <source>
        <dbReference type="EMBL" id="MPC22786.1"/>
    </source>
</evidence>
<dbReference type="OrthoDB" id="6286094at2759"/>
<feature type="compositionally biased region" description="Polar residues" evidence="1">
    <location>
        <begin position="76"/>
        <end position="87"/>
    </location>
</feature>
<feature type="region of interest" description="Disordered" evidence="1">
    <location>
        <begin position="104"/>
        <end position="127"/>
    </location>
</feature>